<keyword evidence="2" id="KW-1185">Reference proteome</keyword>
<accession>A0AAV8WR69</accession>
<evidence type="ECO:0000313" key="2">
    <source>
        <dbReference type="Proteomes" id="UP001162156"/>
    </source>
</evidence>
<comment type="caution">
    <text evidence="1">The sequence shown here is derived from an EMBL/GenBank/DDBJ whole genome shotgun (WGS) entry which is preliminary data.</text>
</comment>
<name>A0AAV8WR69_9CUCU</name>
<protein>
    <submittedName>
        <fullName evidence="1">Uncharacterized protein</fullName>
    </submittedName>
</protein>
<feature type="non-terminal residue" evidence="1">
    <location>
        <position position="1"/>
    </location>
</feature>
<reference evidence="1" key="1">
    <citation type="journal article" date="2023" name="Insect Mol. Biol.">
        <title>Genome sequencing provides insights into the evolution of gene families encoding plant cell wall-degrading enzymes in longhorned beetles.</title>
        <authorList>
            <person name="Shin N.R."/>
            <person name="Okamura Y."/>
            <person name="Kirsch R."/>
            <person name="Pauchet Y."/>
        </authorList>
    </citation>
    <scope>NUCLEOTIDE SEQUENCE</scope>
    <source>
        <strain evidence="1">RBIC_L_NR</strain>
    </source>
</reference>
<gene>
    <name evidence="1" type="ORF">NQ314_018628</name>
</gene>
<organism evidence="1 2">
    <name type="scientific">Rhamnusium bicolor</name>
    <dbReference type="NCBI Taxonomy" id="1586634"/>
    <lineage>
        <taxon>Eukaryota</taxon>
        <taxon>Metazoa</taxon>
        <taxon>Ecdysozoa</taxon>
        <taxon>Arthropoda</taxon>
        <taxon>Hexapoda</taxon>
        <taxon>Insecta</taxon>
        <taxon>Pterygota</taxon>
        <taxon>Neoptera</taxon>
        <taxon>Endopterygota</taxon>
        <taxon>Coleoptera</taxon>
        <taxon>Polyphaga</taxon>
        <taxon>Cucujiformia</taxon>
        <taxon>Chrysomeloidea</taxon>
        <taxon>Cerambycidae</taxon>
        <taxon>Lepturinae</taxon>
        <taxon>Rhagiini</taxon>
        <taxon>Rhamnusium</taxon>
    </lineage>
</organism>
<proteinExistence type="predicted"/>
<dbReference type="EMBL" id="JANEYF010005267">
    <property type="protein sequence ID" value="KAJ8928770.1"/>
    <property type="molecule type" value="Genomic_DNA"/>
</dbReference>
<dbReference type="AlphaFoldDB" id="A0AAV8WR69"/>
<evidence type="ECO:0000313" key="1">
    <source>
        <dbReference type="EMBL" id="KAJ8928770.1"/>
    </source>
</evidence>
<sequence length="90" mass="10037">IVDVQVIGHGWVFRAGAAVHQGVVQEILTAIEKGSARTVRTMLEAGWRLESAQALYLFLSNLPKPLVPYSIQALVLGEHYYTLKIIEIFM</sequence>
<dbReference type="Proteomes" id="UP001162156">
    <property type="component" value="Unassembled WGS sequence"/>
</dbReference>